<gene>
    <name evidence="2 3" type="primary">def</name>
    <name evidence="3" type="ORF">M9408_02695</name>
</gene>
<keyword evidence="2 3" id="KW-0378">Hydrolase</keyword>
<dbReference type="PANTHER" id="PTHR10458:SF22">
    <property type="entry name" value="PEPTIDE DEFORMYLASE"/>
    <property type="match status" value="1"/>
</dbReference>
<name>A0ABY4SXU6_9ENTR</name>
<feature type="binding site" evidence="2">
    <location>
        <position position="133"/>
    </location>
    <ligand>
        <name>Fe cation</name>
        <dbReference type="ChEBI" id="CHEBI:24875"/>
    </ligand>
</feature>
<dbReference type="CDD" id="cd00487">
    <property type="entry name" value="Pep_deformylase"/>
    <property type="match status" value="1"/>
</dbReference>
<keyword evidence="2" id="KW-0408">Iron</keyword>
<dbReference type="NCBIfam" id="TIGR00079">
    <property type="entry name" value="pept_deformyl"/>
    <property type="match status" value="1"/>
</dbReference>
<dbReference type="SUPFAM" id="SSF56420">
    <property type="entry name" value="Peptide deformylase"/>
    <property type="match status" value="1"/>
</dbReference>
<keyword evidence="2" id="KW-0479">Metal-binding</keyword>
<evidence type="ECO:0000313" key="4">
    <source>
        <dbReference type="Proteomes" id="UP001056622"/>
    </source>
</evidence>
<dbReference type="Proteomes" id="UP001056622">
    <property type="component" value="Chromosome"/>
</dbReference>
<dbReference type="Gene3D" id="3.90.45.10">
    <property type="entry name" value="Peptide deformylase"/>
    <property type="match status" value="1"/>
</dbReference>
<comment type="similarity">
    <text evidence="1 2">Belongs to the polypeptide deformylase family.</text>
</comment>
<comment type="cofactor">
    <cofactor evidence="2">
        <name>Fe(2+)</name>
        <dbReference type="ChEBI" id="CHEBI:29033"/>
    </cofactor>
    <text evidence="2">Binds 1 Fe(2+) ion.</text>
</comment>
<accession>A0ABY4SXU6</accession>
<dbReference type="InterPro" id="IPR023635">
    <property type="entry name" value="Peptide_deformylase"/>
</dbReference>
<evidence type="ECO:0000256" key="1">
    <source>
        <dbReference type="ARBA" id="ARBA00010759"/>
    </source>
</evidence>
<organism evidence="3 4">
    <name type="scientific">Candidatus Blochmannia vicinus</name>
    <name type="common">nom. nud.</name>
    <dbReference type="NCBI Taxonomy" id="251540"/>
    <lineage>
        <taxon>Bacteria</taxon>
        <taxon>Pseudomonadati</taxon>
        <taxon>Pseudomonadota</taxon>
        <taxon>Gammaproteobacteria</taxon>
        <taxon>Enterobacterales</taxon>
        <taxon>Enterobacteriaceae</taxon>
        <taxon>ant endosymbionts</taxon>
        <taxon>Candidatus Blochmanniella</taxon>
    </lineage>
</organism>
<dbReference type="InterPro" id="IPR036821">
    <property type="entry name" value="Peptide_deformylase_sf"/>
</dbReference>
<evidence type="ECO:0000313" key="3">
    <source>
        <dbReference type="EMBL" id="URJ32899.1"/>
    </source>
</evidence>
<comment type="function">
    <text evidence="2">Removes the formyl group from the N-terminal Met of newly synthesized proteins. Requires at least a dipeptide for an efficient rate of reaction. N-terminal L-methionine is a prerequisite for activity but the enzyme has broad specificity at other positions.</text>
</comment>
<feature type="binding site" evidence="2">
    <location>
        <position position="137"/>
    </location>
    <ligand>
        <name>Fe cation</name>
        <dbReference type="ChEBI" id="CHEBI:24875"/>
    </ligand>
</feature>
<dbReference type="RefSeq" id="WP_250257097.1">
    <property type="nucleotide sequence ID" value="NZ_CP097763.1"/>
</dbReference>
<dbReference type="HAMAP" id="MF_00163">
    <property type="entry name" value="Pep_deformylase"/>
    <property type="match status" value="1"/>
</dbReference>
<feature type="binding site" evidence="2">
    <location>
        <position position="91"/>
    </location>
    <ligand>
        <name>Fe cation</name>
        <dbReference type="ChEBI" id="CHEBI:24875"/>
    </ligand>
</feature>
<reference evidence="3" key="1">
    <citation type="submission" date="2022-05" db="EMBL/GenBank/DDBJ databases">
        <title>Impact of host demography and evolutionary history on endosymbiont molecular evolution: a test in carpenter ants (Genus Camponotus) and their Blochmannia endosymbionts.</title>
        <authorList>
            <person name="Manthey J.D."/>
            <person name="Giron J.C."/>
            <person name="Hruska J.P."/>
        </authorList>
    </citation>
    <scope>NUCLEOTIDE SEQUENCE</scope>
    <source>
        <strain evidence="3">C-005</strain>
    </source>
</reference>
<dbReference type="PIRSF" id="PIRSF004749">
    <property type="entry name" value="Pep_def"/>
    <property type="match status" value="1"/>
</dbReference>
<dbReference type="EMBL" id="CP097763">
    <property type="protein sequence ID" value="URJ32899.1"/>
    <property type="molecule type" value="Genomic_DNA"/>
</dbReference>
<comment type="catalytic activity">
    <reaction evidence="2">
        <text>N-terminal N-formyl-L-methionyl-[peptide] + H2O = N-terminal L-methionyl-[peptide] + formate</text>
        <dbReference type="Rhea" id="RHEA:24420"/>
        <dbReference type="Rhea" id="RHEA-COMP:10639"/>
        <dbReference type="Rhea" id="RHEA-COMP:10640"/>
        <dbReference type="ChEBI" id="CHEBI:15377"/>
        <dbReference type="ChEBI" id="CHEBI:15740"/>
        <dbReference type="ChEBI" id="CHEBI:49298"/>
        <dbReference type="ChEBI" id="CHEBI:64731"/>
        <dbReference type="EC" id="3.5.1.88"/>
    </reaction>
</comment>
<feature type="active site" evidence="2">
    <location>
        <position position="134"/>
    </location>
</feature>
<dbReference type="EC" id="3.5.1.88" evidence="2"/>
<dbReference type="NCBIfam" id="NF001159">
    <property type="entry name" value="PRK00150.1-3"/>
    <property type="match status" value="1"/>
</dbReference>
<keyword evidence="2" id="KW-0648">Protein biosynthesis</keyword>
<dbReference type="GO" id="GO:0042586">
    <property type="term" value="F:peptide deformylase activity"/>
    <property type="evidence" value="ECO:0007669"/>
    <property type="project" value="UniProtKB-EC"/>
</dbReference>
<keyword evidence="4" id="KW-1185">Reference proteome</keyword>
<sequence>MSILEILRYPDERLRKIADPVIAVSNNIRQIVNDMFDTMYFNKGIGLAATQVNIQQQIIVIDLCIENKQRLVLINPNIIKRTGIISMAESCLSIPQIHEIVPRSETIIVRSLDQHGNKFEIEANNLLAICIQHEVDHLYGKLFIDYLSPLKIKRIYKKMKNYCKY</sequence>
<evidence type="ECO:0000256" key="2">
    <source>
        <dbReference type="HAMAP-Rule" id="MF_00163"/>
    </source>
</evidence>
<dbReference type="PRINTS" id="PR01576">
    <property type="entry name" value="PDEFORMYLASE"/>
</dbReference>
<dbReference type="PANTHER" id="PTHR10458">
    <property type="entry name" value="PEPTIDE DEFORMYLASE"/>
    <property type="match status" value="1"/>
</dbReference>
<proteinExistence type="inferred from homology"/>
<protein>
    <recommendedName>
        <fullName evidence="2">Peptide deformylase</fullName>
        <shortName evidence="2">PDF</shortName>
        <ecNumber evidence="2">3.5.1.88</ecNumber>
    </recommendedName>
    <alternativeName>
        <fullName evidence="2">Polypeptide deformylase</fullName>
    </alternativeName>
</protein>
<dbReference type="Pfam" id="PF01327">
    <property type="entry name" value="Pep_deformylase"/>
    <property type="match status" value="1"/>
</dbReference>